<dbReference type="Proteomes" id="UP000245626">
    <property type="component" value="Unassembled WGS sequence"/>
</dbReference>
<evidence type="ECO:0000313" key="1">
    <source>
        <dbReference type="EMBL" id="PWN50805.1"/>
    </source>
</evidence>
<sequence length="309" mass="33253">MTVVLPGDIVPLPSSSSSSIKLGPGLLPSQPDPSAASSSSSSHTLTSIRPGALGQLVDGNRSKGKRKDDSDSQGGPSSSRPSSQAWWVETNTKRYIPSPGDSVIGQITNRGAESYTVSLFSAHQTTLPALSFEGATKRHKPNLKIGQLVYARVVSADRFTEPELTCVDPVTGKSEGFGELKVEERNGKQGFAMVWKISIGLARSLLRPNHKLLPTLANHFPFEAAIGANGQVWIRASEPRQVITVGKVLEEADSLYYPEQDSNVFRSGMEVEEEEQEQEGGLGELAEKVVLDRGMIGEKRIKALVANFA</sequence>
<reference evidence="1 2" key="1">
    <citation type="journal article" date="2018" name="Mol. Biol. Evol.">
        <title>Broad Genomic Sampling Reveals a Smut Pathogenic Ancestry of the Fungal Clade Ustilaginomycotina.</title>
        <authorList>
            <person name="Kijpornyongpan T."/>
            <person name="Mondo S.J."/>
            <person name="Barry K."/>
            <person name="Sandor L."/>
            <person name="Lee J."/>
            <person name="Lipzen A."/>
            <person name="Pangilinan J."/>
            <person name="LaButti K."/>
            <person name="Hainaut M."/>
            <person name="Henrissat B."/>
            <person name="Grigoriev I.V."/>
            <person name="Spatafora J.W."/>
            <person name="Aime M.C."/>
        </authorList>
    </citation>
    <scope>NUCLEOTIDE SEQUENCE [LARGE SCALE GENOMIC DNA]</scope>
    <source>
        <strain evidence="1 2">SA 807</strain>
    </source>
</reference>
<name>A0ACD0NYJ1_9BASI</name>
<organism evidence="1 2">
    <name type="scientific">Violaceomyces palustris</name>
    <dbReference type="NCBI Taxonomy" id="1673888"/>
    <lineage>
        <taxon>Eukaryota</taxon>
        <taxon>Fungi</taxon>
        <taxon>Dikarya</taxon>
        <taxon>Basidiomycota</taxon>
        <taxon>Ustilaginomycotina</taxon>
        <taxon>Ustilaginomycetes</taxon>
        <taxon>Violaceomycetales</taxon>
        <taxon>Violaceomycetaceae</taxon>
        <taxon>Violaceomyces</taxon>
    </lineage>
</organism>
<dbReference type="EMBL" id="KZ819896">
    <property type="protein sequence ID" value="PWN50805.1"/>
    <property type="molecule type" value="Genomic_DNA"/>
</dbReference>
<proteinExistence type="predicted"/>
<keyword evidence="2" id="KW-1185">Reference proteome</keyword>
<accession>A0ACD0NYJ1</accession>
<gene>
    <name evidence="1" type="ORF">IE53DRAFT_386881</name>
</gene>
<protein>
    <submittedName>
        <fullName evidence="1">Uncharacterized protein</fullName>
    </submittedName>
</protein>
<evidence type="ECO:0000313" key="2">
    <source>
        <dbReference type="Proteomes" id="UP000245626"/>
    </source>
</evidence>